<organism evidence="1 2">
    <name type="scientific">Hanseniaspora valbyensis NRRL Y-1626</name>
    <dbReference type="NCBI Taxonomy" id="766949"/>
    <lineage>
        <taxon>Eukaryota</taxon>
        <taxon>Fungi</taxon>
        <taxon>Dikarya</taxon>
        <taxon>Ascomycota</taxon>
        <taxon>Saccharomycotina</taxon>
        <taxon>Saccharomycetes</taxon>
        <taxon>Saccharomycodales</taxon>
        <taxon>Saccharomycodaceae</taxon>
        <taxon>Hanseniaspora</taxon>
    </lineage>
</organism>
<dbReference type="Proteomes" id="UP000092321">
    <property type="component" value="Unassembled WGS sequence"/>
</dbReference>
<evidence type="ECO:0000313" key="1">
    <source>
        <dbReference type="EMBL" id="OBA28949.1"/>
    </source>
</evidence>
<reference evidence="2" key="1">
    <citation type="journal article" date="2016" name="Proc. Natl. Acad. Sci. U.S.A.">
        <title>Comparative genomics of biotechnologically important yeasts.</title>
        <authorList>
            <person name="Riley R."/>
            <person name="Haridas S."/>
            <person name="Wolfe K.H."/>
            <person name="Lopes M.R."/>
            <person name="Hittinger C.T."/>
            <person name="Goeker M."/>
            <person name="Salamov A.A."/>
            <person name="Wisecaver J.H."/>
            <person name="Long T.M."/>
            <person name="Calvey C.H."/>
            <person name="Aerts A.L."/>
            <person name="Barry K.W."/>
            <person name="Choi C."/>
            <person name="Clum A."/>
            <person name="Coughlan A.Y."/>
            <person name="Deshpande S."/>
            <person name="Douglass A.P."/>
            <person name="Hanson S.J."/>
            <person name="Klenk H.-P."/>
            <person name="LaButti K.M."/>
            <person name="Lapidus A."/>
            <person name="Lindquist E.A."/>
            <person name="Lipzen A.M."/>
            <person name="Meier-Kolthoff J.P."/>
            <person name="Ohm R.A."/>
            <person name="Otillar R.P."/>
            <person name="Pangilinan J.L."/>
            <person name="Peng Y."/>
            <person name="Rokas A."/>
            <person name="Rosa C.A."/>
            <person name="Scheuner C."/>
            <person name="Sibirny A.A."/>
            <person name="Slot J.C."/>
            <person name="Stielow J.B."/>
            <person name="Sun H."/>
            <person name="Kurtzman C.P."/>
            <person name="Blackwell M."/>
            <person name="Grigoriev I.V."/>
            <person name="Jeffries T.W."/>
        </authorList>
    </citation>
    <scope>NUCLEOTIDE SEQUENCE [LARGE SCALE GENOMIC DNA]</scope>
    <source>
        <strain evidence="2">NRRL Y-1626</strain>
    </source>
</reference>
<dbReference type="EMBL" id="LXPE01000001">
    <property type="protein sequence ID" value="OBA28949.1"/>
    <property type="molecule type" value="Genomic_DNA"/>
</dbReference>
<dbReference type="AlphaFoldDB" id="A0A1B7TJP6"/>
<keyword evidence="2" id="KW-1185">Reference proteome</keyword>
<accession>A0A1B7TJP6</accession>
<comment type="caution">
    <text evidence="1">The sequence shown here is derived from an EMBL/GenBank/DDBJ whole genome shotgun (WGS) entry which is preliminary data.</text>
</comment>
<name>A0A1B7TJP6_9ASCO</name>
<sequence>MNYEFSDFTIPFYTNLTSIFSRSIYTFDSMESMALFKDNRNKMDKRASLNKLPSGQILGVPLFQCQLKKDASYLMSRDHNNLIIYKYIILPIDEKDENRQVLMNKFLKDREYKLVCENIFYNVSIYKIVYSEIKNKKDFFSLDKERKYCLKFRNDSITMHYYVLNDSVRVESSYFNNSKWIYNNNFNNALINGIFLNNNYKLVLNDNRILCEFDDSNRSNKWVTSTIDKHMGVLRFSNYIKPPAFSPNGMQVYHDNEFLSDFNEKIICMTFVLITHQKFNYKNSLTPGGVFVINNNTSSTTSNNTFIFL</sequence>
<proteinExistence type="predicted"/>
<gene>
    <name evidence="1" type="ORF">HANVADRAFT_50904</name>
</gene>
<dbReference type="OrthoDB" id="3970584at2759"/>
<protein>
    <submittedName>
        <fullName evidence="1">Uncharacterized protein</fullName>
    </submittedName>
</protein>
<evidence type="ECO:0000313" key="2">
    <source>
        <dbReference type="Proteomes" id="UP000092321"/>
    </source>
</evidence>